<dbReference type="RefSeq" id="XP_016636108.1">
    <property type="nucleotide sequence ID" value="XM_016772638.1"/>
</dbReference>
<keyword evidence="1" id="KW-0732">Signal</keyword>
<dbReference type="AlphaFoldDB" id="A0A0D2HJC5"/>
<dbReference type="VEuPathDB" id="FungiDB:Z520_02124"/>
<reference evidence="2 3" key="1">
    <citation type="submission" date="2015-01" db="EMBL/GenBank/DDBJ databases">
        <title>The Genome Sequence of Fonsecaea multimorphosa CBS 102226.</title>
        <authorList>
            <consortium name="The Broad Institute Genomics Platform"/>
            <person name="Cuomo C."/>
            <person name="de Hoog S."/>
            <person name="Gorbushina A."/>
            <person name="Stielow B."/>
            <person name="Teixiera M."/>
            <person name="Abouelleil A."/>
            <person name="Chapman S.B."/>
            <person name="Priest M."/>
            <person name="Young S.K."/>
            <person name="Wortman J."/>
            <person name="Nusbaum C."/>
            <person name="Birren B."/>
        </authorList>
    </citation>
    <scope>NUCLEOTIDE SEQUENCE [LARGE SCALE GENOMIC DNA]</scope>
    <source>
        <strain evidence="2 3">CBS 102226</strain>
    </source>
</reference>
<proteinExistence type="predicted"/>
<evidence type="ECO:0000256" key="1">
    <source>
        <dbReference type="SAM" id="SignalP"/>
    </source>
</evidence>
<keyword evidence="3" id="KW-1185">Reference proteome</keyword>
<accession>A0A0D2HJC5</accession>
<dbReference type="EMBL" id="KN848064">
    <property type="protein sequence ID" value="KIY01986.1"/>
    <property type="molecule type" value="Genomic_DNA"/>
</dbReference>
<dbReference type="Proteomes" id="UP000053411">
    <property type="component" value="Unassembled WGS sequence"/>
</dbReference>
<evidence type="ECO:0000313" key="3">
    <source>
        <dbReference type="Proteomes" id="UP000053411"/>
    </source>
</evidence>
<protein>
    <submittedName>
        <fullName evidence="2">Uncharacterized protein</fullName>
    </submittedName>
</protein>
<feature type="chain" id="PRO_5002243743" evidence="1">
    <location>
        <begin position="17"/>
        <end position="322"/>
    </location>
</feature>
<feature type="signal peptide" evidence="1">
    <location>
        <begin position="1"/>
        <end position="16"/>
    </location>
</feature>
<sequence>MFAITLIAASLTVVSAVHWSSLRDAQQLPKPAAILTAPPTATASLSVLPDGITADPEELRRRDQTHTLETVYTYETLVQGGYTWLSTLGSLCGFVTGDIHWALYCDQGQYCFTNGAVLQCCSTTAESYWTSTAYYTATDTDRNTLTTTSVSTGLEPVSEAYGSNCTAMASTCYNYNATASCTGSCTSTALVCNDPYFPYCASIYSGGYSPSAVGTSTAYLPEQYGLSYFCDTAAYGLVYGNTGDWPSVTSTYLSTVNYATSTAPTFTPNVVPYSRTQASRPASQAILGPTSTTSTATSSRILAPAAEMLAVVSLLALGYLLA</sequence>
<dbReference type="GeneID" id="27707870"/>
<evidence type="ECO:0000313" key="2">
    <source>
        <dbReference type="EMBL" id="KIY01986.1"/>
    </source>
</evidence>
<name>A0A0D2HJC5_9EURO</name>
<dbReference type="OrthoDB" id="4121107at2759"/>
<gene>
    <name evidence="2" type="ORF">Z520_02124</name>
</gene>
<organism evidence="2 3">
    <name type="scientific">Fonsecaea multimorphosa CBS 102226</name>
    <dbReference type="NCBI Taxonomy" id="1442371"/>
    <lineage>
        <taxon>Eukaryota</taxon>
        <taxon>Fungi</taxon>
        <taxon>Dikarya</taxon>
        <taxon>Ascomycota</taxon>
        <taxon>Pezizomycotina</taxon>
        <taxon>Eurotiomycetes</taxon>
        <taxon>Chaetothyriomycetidae</taxon>
        <taxon>Chaetothyriales</taxon>
        <taxon>Herpotrichiellaceae</taxon>
        <taxon>Fonsecaea</taxon>
    </lineage>
</organism>